<accession>A0A4C1W2P8</accession>
<protein>
    <submittedName>
        <fullName evidence="2">Uncharacterized protein</fullName>
    </submittedName>
</protein>
<sequence length="129" mass="14846">MKTDVVSLRAPYSIRTSLCLSHGAVPRGRYACADTRQRRRRPPRRACAVNRERPARHLSSPELVINRSSSRNRRRAGRRAGSGREAVALVASSIYRYRNCYVDSVRALVMLELQRRSMQPALRRNNRNK</sequence>
<feature type="region of interest" description="Disordered" evidence="1">
    <location>
        <begin position="33"/>
        <end position="84"/>
    </location>
</feature>
<comment type="caution">
    <text evidence="2">The sequence shown here is derived from an EMBL/GenBank/DDBJ whole genome shotgun (WGS) entry which is preliminary data.</text>
</comment>
<evidence type="ECO:0000256" key="1">
    <source>
        <dbReference type="SAM" id="MobiDB-lite"/>
    </source>
</evidence>
<dbReference type="EMBL" id="BGZK01000464">
    <property type="protein sequence ID" value="GBP45130.1"/>
    <property type="molecule type" value="Genomic_DNA"/>
</dbReference>
<evidence type="ECO:0000313" key="2">
    <source>
        <dbReference type="EMBL" id="GBP45130.1"/>
    </source>
</evidence>
<gene>
    <name evidence="2" type="ORF">EVAR_33235_1</name>
</gene>
<evidence type="ECO:0000313" key="3">
    <source>
        <dbReference type="Proteomes" id="UP000299102"/>
    </source>
</evidence>
<reference evidence="2 3" key="1">
    <citation type="journal article" date="2019" name="Commun. Biol.">
        <title>The bagworm genome reveals a unique fibroin gene that provides high tensile strength.</title>
        <authorList>
            <person name="Kono N."/>
            <person name="Nakamura H."/>
            <person name="Ohtoshi R."/>
            <person name="Tomita M."/>
            <person name="Numata K."/>
            <person name="Arakawa K."/>
        </authorList>
    </citation>
    <scope>NUCLEOTIDE SEQUENCE [LARGE SCALE GENOMIC DNA]</scope>
</reference>
<dbReference type="Proteomes" id="UP000299102">
    <property type="component" value="Unassembled WGS sequence"/>
</dbReference>
<organism evidence="2 3">
    <name type="scientific">Eumeta variegata</name>
    <name type="common">Bagworm moth</name>
    <name type="synonym">Eumeta japonica</name>
    <dbReference type="NCBI Taxonomy" id="151549"/>
    <lineage>
        <taxon>Eukaryota</taxon>
        <taxon>Metazoa</taxon>
        <taxon>Ecdysozoa</taxon>
        <taxon>Arthropoda</taxon>
        <taxon>Hexapoda</taxon>
        <taxon>Insecta</taxon>
        <taxon>Pterygota</taxon>
        <taxon>Neoptera</taxon>
        <taxon>Endopterygota</taxon>
        <taxon>Lepidoptera</taxon>
        <taxon>Glossata</taxon>
        <taxon>Ditrysia</taxon>
        <taxon>Tineoidea</taxon>
        <taxon>Psychidae</taxon>
        <taxon>Oiketicinae</taxon>
        <taxon>Eumeta</taxon>
    </lineage>
</organism>
<proteinExistence type="predicted"/>
<dbReference type="AlphaFoldDB" id="A0A4C1W2P8"/>
<keyword evidence="3" id="KW-1185">Reference proteome</keyword>
<name>A0A4C1W2P8_EUMVA</name>